<name>A0CB61_PARTE</name>
<dbReference type="HOGENOM" id="CLU_1417650_0_0_1"/>
<dbReference type="InParanoid" id="A0CB61"/>
<keyword evidence="3" id="KW-1185">Reference proteome</keyword>
<evidence type="ECO:0000313" key="2">
    <source>
        <dbReference type="EMBL" id="CAK68028.1"/>
    </source>
</evidence>
<dbReference type="AlphaFoldDB" id="A0CB61"/>
<dbReference type="EMBL" id="CT868056">
    <property type="protein sequence ID" value="CAK68028.1"/>
    <property type="molecule type" value="Genomic_DNA"/>
</dbReference>
<sequence>MQEQRLGGTEELIKKIYEGLLPPALFRSNIQFYEEEKEMKRDCKSYHFGDYQIEIIQYQIELDKIQMNKDRERREQKEKEQKEKEQREKEIQREKPLQNESNKNPQNDPNKVDVYHFSIKNLLPKSQLLEFTAYVKSEYGCKILKTKASTTKLELHLDPDTTKSQKQIYVFLGQAPGKFKIRLSNYVLLEEM</sequence>
<feature type="compositionally biased region" description="Basic and acidic residues" evidence="1">
    <location>
        <begin position="71"/>
        <end position="97"/>
    </location>
</feature>
<gene>
    <name evidence="2" type="ORF">GSPATT00036811001</name>
</gene>
<protein>
    <submittedName>
        <fullName evidence="2">Uncharacterized protein</fullName>
    </submittedName>
</protein>
<accession>A0CB61</accession>
<evidence type="ECO:0000256" key="1">
    <source>
        <dbReference type="SAM" id="MobiDB-lite"/>
    </source>
</evidence>
<reference evidence="2 3" key="1">
    <citation type="journal article" date="2006" name="Nature">
        <title>Global trends of whole-genome duplications revealed by the ciliate Paramecium tetraurelia.</title>
        <authorList>
            <consortium name="Genoscope"/>
            <person name="Aury J.-M."/>
            <person name="Jaillon O."/>
            <person name="Duret L."/>
            <person name="Noel B."/>
            <person name="Jubin C."/>
            <person name="Porcel B.M."/>
            <person name="Segurens B."/>
            <person name="Daubin V."/>
            <person name="Anthouard V."/>
            <person name="Aiach N."/>
            <person name="Arnaiz O."/>
            <person name="Billaut A."/>
            <person name="Beisson J."/>
            <person name="Blanc I."/>
            <person name="Bouhouche K."/>
            <person name="Camara F."/>
            <person name="Duharcourt S."/>
            <person name="Guigo R."/>
            <person name="Gogendeau D."/>
            <person name="Katinka M."/>
            <person name="Keller A.-M."/>
            <person name="Kissmehl R."/>
            <person name="Klotz C."/>
            <person name="Koll F."/>
            <person name="Le Moue A."/>
            <person name="Lepere C."/>
            <person name="Malinsky S."/>
            <person name="Nowacki M."/>
            <person name="Nowak J.K."/>
            <person name="Plattner H."/>
            <person name="Poulain J."/>
            <person name="Ruiz F."/>
            <person name="Serrano V."/>
            <person name="Zagulski M."/>
            <person name="Dessen P."/>
            <person name="Betermier M."/>
            <person name="Weissenbach J."/>
            <person name="Scarpelli C."/>
            <person name="Schachter V."/>
            <person name="Sperling L."/>
            <person name="Meyer E."/>
            <person name="Cohen J."/>
            <person name="Wincker P."/>
        </authorList>
    </citation>
    <scope>NUCLEOTIDE SEQUENCE [LARGE SCALE GENOMIC DNA]</scope>
    <source>
        <strain evidence="2 3">Stock d4-2</strain>
    </source>
</reference>
<dbReference type="OrthoDB" id="318647at2759"/>
<dbReference type="GeneID" id="5021210"/>
<feature type="compositionally biased region" description="Polar residues" evidence="1">
    <location>
        <begin position="98"/>
        <end position="109"/>
    </location>
</feature>
<dbReference type="Proteomes" id="UP000000600">
    <property type="component" value="Unassembled WGS sequence"/>
</dbReference>
<organism evidence="2 3">
    <name type="scientific">Paramecium tetraurelia</name>
    <dbReference type="NCBI Taxonomy" id="5888"/>
    <lineage>
        <taxon>Eukaryota</taxon>
        <taxon>Sar</taxon>
        <taxon>Alveolata</taxon>
        <taxon>Ciliophora</taxon>
        <taxon>Intramacronucleata</taxon>
        <taxon>Oligohymenophorea</taxon>
        <taxon>Peniculida</taxon>
        <taxon>Parameciidae</taxon>
        <taxon>Paramecium</taxon>
    </lineage>
</organism>
<feature type="region of interest" description="Disordered" evidence="1">
    <location>
        <begin position="71"/>
        <end position="111"/>
    </location>
</feature>
<dbReference type="OMA" id="RRDCESH"/>
<dbReference type="RefSeq" id="XP_001435425.1">
    <property type="nucleotide sequence ID" value="XM_001435388.1"/>
</dbReference>
<dbReference type="KEGG" id="ptm:GSPATT00036811001"/>
<evidence type="ECO:0000313" key="3">
    <source>
        <dbReference type="Proteomes" id="UP000000600"/>
    </source>
</evidence>
<proteinExistence type="predicted"/>